<evidence type="ECO:0000313" key="2">
    <source>
        <dbReference type="EMBL" id="JAC74961.1"/>
    </source>
</evidence>
<dbReference type="AlphaFoldDB" id="A0A061RWL0"/>
<feature type="non-terminal residue" evidence="2">
    <location>
        <position position="1"/>
    </location>
</feature>
<name>A0A061RWL0_9CHLO</name>
<gene>
    <name evidence="2" type="ORF">TSPGSL018_24526</name>
</gene>
<evidence type="ECO:0000256" key="1">
    <source>
        <dbReference type="SAM" id="MobiDB-lite"/>
    </source>
</evidence>
<organism evidence="2">
    <name type="scientific">Tetraselmis sp. GSL018</name>
    <dbReference type="NCBI Taxonomy" id="582737"/>
    <lineage>
        <taxon>Eukaryota</taxon>
        <taxon>Viridiplantae</taxon>
        <taxon>Chlorophyta</taxon>
        <taxon>core chlorophytes</taxon>
        <taxon>Chlorodendrophyceae</taxon>
        <taxon>Chlorodendrales</taxon>
        <taxon>Chlorodendraceae</taxon>
        <taxon>Tetraselmis</taxon>
    </lineage>
</organism>
<dbReference type="EMBL" id="GBEZ01010756">
    <property type="protein sequence ID" value="JAC74961.1"/>
    <property type="molecule type" value="Transcribed_RNA"/>
</dbReference>
<feature type="compositionally biased region" description="Gly residues" evidence="1">
    <location>
        <begin position="1"/>
        <end position="31"/>
    </location>
</feature>
<sequence>PGGKYPKGTPGGKKLGGKLPGGRNGGGGKKGPGTAVWPGRLLEKKPRVFDRWFVEKPEDIFPVLCFNPSKGDTPLVHDS</sequence>
<accession>A0A061RWL0</accession>
<protein>
    <submittedName>
        <fullName evidence="2">Uncharacterized protein</fullName>
    </submittedName>
</protein>
<reference evidence="2" key="1">
    <citation type="submission" date="2014-05" db="EMBL/GenBank/DDBJ databases">
        <title>The transcriptome of the halophilic microalga Tetraselmis sp. GSL018 isolated from the Great Salt Lake, Utah.</title>
        <authorList>
            <person name="Jinkerson R.E."/>
            <person name="D'Adamo S."/>
            <person name="Posewitz M.C."/>
        </authorList>
    </citation>
    <scope>NUCLEOTIDE SEQUENCE</scope>
    <source>
        <strain evidence="2">GSL018</strain>
    </source>
</reference>
<proteinExistence type="predicted"/>
<feature type="region of interest" description="Disordered" evidence="1">
    <location>
        <begin position="1"/>
        <end position="38"/>
    </location>
</feature>